<evidence type="ECO:0000259" key="10">
    <source>
        <dbReference type="Pfam" id="PF00711"/>
    </source>
</evidence>
<dbReference type="AlphaFoldDB" id="A0A8B9YI15"/>
<dbReference type="GeneTree" id="ENSGT00530000064280"/>
<evidence type="ECO:0000256" key="5">
    <source>
        <dbReference type="ARBA" id="ARBA00022940"/>
    </source>
</evidence>
<dbReference type="GO" id="GO:0031731">
    <property type="term" value="F:CCR6 chemokine receptor binding"/>
    <property type="evidence" value="ECO:0007669"/>
    <property type="project" value="TreeGrafter"/>
</dbReference>
<dbReference type="GO" id="GO:0060326">
    <property type="term" value="P:cell chemotaxis"/>
    <property type="evidence" value="ECO:0007669"/>
    <property type="project" value="TreeGrafter"/>
</dbReference>
<dbReference type="Ensembl" id="ENSBGRT00000039039.1">
    <property type="protein sequence ID" value="ENSBGRP00000033781.1"/>
    <property type="gene ID" value="ENSBGRG00000021161.1"/>
</dbReference>
<dbReference type="GO" id="GO:0042742">
    <property type="term" value="P:defense response to bacterium"/>
    <property type="evidence" value="ECO:0007669"/>
    <property type="project" value="UniProtKB-KW"/>
</dbReference>
<dbReference type="FunFam" id="3.10.360.10:FF:000001">
    <property type="entry name" value="Beta-defensin 1"/>
    <property type="match status" value="1"/>
</dbReference>
<evidence type="ECO:0000256" key="8">
    <source>
        <dbReference type="SAM" id="MobiDB-lite"/>
    </source>
</evidence>
<feature type="domain" description="Beta-defensin-like" evidence="10">
    <location>
        <begin position="59"/>
        <end position="94"/>
    </location>
</feature>
<reference evidence="11" key="2">
    <citation type="submission" date="2025-08" db="UniProtKB">
        <authorList>
            <consortium name="Ensembl"/>
        </authorList>
    </citation>
    <scope>IDENTIFICATION</scope>
</reference>
<keyword evidence="12" id="KW-1185">Reference proteome</keyword>
<dbReference type="Pfam" id="PF00711">
    <property type="entry name" value="Defensin_beta"/>
    <property type="match status" value="1"/>
</dbReference>
<evidence type="ECO:0000256" key="2">
    <source>
        <dbReference type="ARBA" id="ARBA00022525"/>
    </source>
</evidence>
<evidence type="ECO:0000313" key="11">
    <source>
        <dbReference type="Ensembl" id="ENSBGRP00000033781.1"/>
    </source>
</evidence>
<keyword evidence="2" id="KW-0964">Secreted</keyword>
<sequence>MFLPMAADLEPLKSERPHHPLQSQLGSQPAIRLYYLLFALLFLFLLPVPGNGSIISGLQKYYCKIRSGQCALIGCLPKEEQIDCCSLRGRKCCRKKK</sequence>
<proteinExistence type="predicted"/>
<keyword evidence="7" id="KW-1015">Disulfide bond</keyword>
<evidence type="ECO:0000256" key="9">
    <source>
        <dbReference type="SAM" id="Phobius"/>
    </source>
</evidence>
<name>A0A8B9YI15_BOSMU</name>
<evidence type="ECO:0000256" key="6">
    <source>
        <dbReference type="ARBA" id="ARBA00023022"/>
    </source>
</evidence>
<dbReference type="PANTHER" id="PTHR20515">
    <property type="entry name" value="BETA-DEFENSIN"/>
    <property type="match status" value="1"/>
</dbReference>
<keyword evidence="4" id="KW-0732">Signal</keyword>
<evidence type="ECO:0000256" key="4">
    <source>
        <dbReference type="ARBA" id="ARBA00022729"/>
    </source>
</evidence>
<evidence type="ECO:0000313" key="12">
    <source>
        <dbReference type="Proteomes" id="UP000694520"/>
    </source>
</evidence>
<dbReference type="Gene3D" id="3.10.360.10">
    <property type="entry name" value="Antimicrobial Peptide, Beta-defensin 2, Chain A"/>
    <property type="match status" value="1"/>
</dbReference>
<dbReference type="InterPro" id="IPR001855">
    <property type="entry name" value="Defensin_beta-like"/>
</dbReference>
<keyword evidence="3" id="KW-0929">Antimicrobial</keyword>
<dbReference type="PANTHER" id="PTHR20515:SF0">
    <property type="entry name" value="BETA-DEFENSIN 103"/>
    <property type="match status" value="1"/>
</dbReference>
<evidence type="ECO:0000256" key="7">
    <source>
        <dbReference type="ARBA" id="ARBA00023157"/>
    </source>
</evidence>
<feature type="transmembrane region" description="Helical" evidence="9">
    <location>
        <begin position="33"/>
        <end position="58"/>
    </location>
</feature>
<keyword evidence="9" id="KW-0472">Membrane</keyword>
<protein>
    <recommendedName>
        <fullName evidence="10">Beta-defensin-like domain-containing protein</fullName>
    </recommendedName>
</protein>
<keyword evidence="5" id="KW-0211">Defensin</keyword>
<dbReference type="GO" id="GO:0042056">
    <property type="term" value="F:chemoattractant activity"/>
    <property type="evidence" value="ECO:0007669"/>
    <property type="project" value="TreeGrafter"/>
</dbReference>
<feature type="region of interest" description="Disordered" evidence="8">
    <location>
        <begin position="1"/>
        <end position="22"/>
    </location>
</feature>
<evidence type="ECO:0000256" key="1">
    <source>
        <dbReference type="ARBA" id="ARBA00004613"/>
    </source>
</evidence>
<organism evidence="11 12">
    <name type="scientific">Bos mutus grunniens</name>
    <name type="common">Wild yak</name>
    <name type="synonym">Bos grunniens</name>
    <dbReference type="NCBI Taxonomy" id="30521"/>
    <lineage>
        <taxon>Eukaryota</taxon>
        <taxon>Metazoa</taxon>
        <taxon>Chordata</taxon>
        <taxon>Craniata</taxon>
        <taxon>Vertebrata</taxon>
        <taxon>Euteleostomi</taxon>
        <taxon>Mammalia</taxon>
        <taxon>Eutheria</taxon>
        <taxon>Laurasiatheria</taxon>
        <taxon>Artiodactyla</taxon>
        <taxon>Ruminantia</taxon>
        <taxon>Pecora</taxon>
        <taxon>Bovidae</taxon>
        <taxon>Bovinae</taxon>
        <taxon>Bos</taxon>
    </lineage>
</organism>
<dbReference type="SUPFAM" id="SSF57392">
    <property type="entry name" value="Defensin-like"/>
    <property type="match status" value="1"/>
</dbReference>
<comment type="subcellular location">
    <subcellularLocation>
        <location evidence="1">Secreted</location>
    </subcellularLocation>
</comment>
<evidence type="ECO:0000256" key="3">
    <source>
        <dbReference type="ARBA" id="ARBA00022529"/>
    </source>
</evidence>
<keyword evidence="9" id="KW-1133">Transmembrane helix</keyword>
<reference evidence="11" key="3">
    <citation type="submission" date="2025-09" db="UniProtKB">
        <authorList>
            <consortium name="Ensembl"/>
        </authorList>
    </citation>
    <scope>IDENTIFICATION</scope>
</reference>
<reference evidence="11" key="1">
    <citation type="submission" date="2019-05" db="EMBL/GenBank/DDBJ databases">
        <authorList>
            <person name="Zhang S."/>
            <person name="Liu J."/>
        </authorList>
    </citation>
    <scope>NUCLEOTIDE SEQUENCE [LARGE SCALE GENOMIC DNA]</scope>
</reference>
<dbReference type="Proteomes" id="UP000694520">
    <property type="component" value="Chromosome 28"/>
</dbReference>
<dbReference type="GO" id="GO:0005615">
    <property type="term" value="C:extracellular space"/>
    <property type="evidence" value="ECO:0007669"/>
    <property type="project" value="TreeGrafter"/>
</dbReference>
<accession>A0A8B9YI15</accession>
<keyword evidence="6" id="KW-0044">Antibiotic</keyword>
<keyword evidence="9" id="KW-0812">Transmembrane</keyword>